<feature type="chain" id="PRO_5038354055" description="Lipoprotein" evidence="2">
    <location>
        <begin position="23"/>
        <end position="228"/>
    </location>
</feature>
<sequence length="228" mass="25389">MKRHTKKLYGSFLLLLLVLLLAGCGEGSDEEANTSESDNASQSEEQTNEADENESDVEEESETATTEADDDSNDTSTEETGNQDKESNAEDREEKGKSLSNYSSEEIEYARVWLELGPNQEIDELNVRHIAAGEPINPNDETSANYPEDVIQLAGSRLVDGSVTYSGNGDGTINVYNVPLRWDSSDAEVDEDFMKEYTERLIKETELVKIDPGNDEEIIKLIDIMKIH</sequence>
<protein>
    <recommendedName>
        <fullName evidence="5">Lipoprotein</fullName>
    </recommendedName>
</protein>
<feature type="signal peptide" evidence="2">
    <location>
        <begin position="1"/>
        <end position="22"/>
    </location>
</feature>
<evidence type="ECO:0000256" key="1">
    <source>
        <dbReference type="SAM" id="MobiDB-lite"/>
    </source>
</evidence>
<proteinExistence type="predicted"/>
<reference evidence="3 4" key="2">
    <citation type="journal article" date="2016" name="Genome Announc.">
        <title>Draft Genome Sequence of Oceanobacillus picturae Heshi-B3, Isolated from Fermented Rice Bran in a Traditional Japanese Seafood Dish.</title>
        <authorList>
            <person name="Akuzawa S."/>
            <person name="Nagaoka J."/>
            <person name="Kanekatsu M."/>
            <person name="Kanesaki Y."/>
            <person name="Suzuki T."/>
        </authorList>
    </citation>
    <scope>NUCLEOTIDE SEQUENCE [LARGE SCALE GENOMIC DNA]</scope>
    <source>
        <strain evidence="3 4">Heshi-B3</strain>
    </source>
</reference>
<dbReference type="EMBL" id="BBXV01000023">
    <property type="protein sequence ID" value="GAQ17892.1"/>
    <property type="molecule type" value="Genomic_DNA"/>
</dbReference>
<evidence type="ECO:0000313" key="3">
    <source>
        <dbReference type="EMBL" id="GAQ17892.1"/>
    </source>
</evidence>
<accession>A0A0U9HCS7</accession>
<dbReference type="AlphaFoldDB" id="A0A0U9HCS7"/>
<comment type="caution">
    <text evidence="3">The sequence shown here is derived from an EMBL/GenBank/DDBJ whole genome shotgun (WGS) entry which is preliminary data.</text>
</comment>
<dbReference type="RefSeq" id="WP_058950102.1">
    <property type="nucleotide sequence ID" value="NZ_BBXV01000023.1"/>
</dbReference>
<feature type="region of interest" description="Disordered" evidence="1">
    <location>
        <begin position="27"/>
        <end position="101"/>
    </location>
</feature>
<evidence type="ECO:0008006" key="5">
    <source>
        <dbReference type="Google" id="ProtNLM"/>
    </source>
</evidence>
<name>A0A0U9HCS7_9BACI</name>
<evidence type="ECO:0000256" key="2">
    <source>
        <dbReference type="SAM" id="SignalP"/>
    </source>
</evidence>
<gene>
    <name evidence="3" type="ORF">OPHB3_1829</name>
</gene>
<feature type="compositionally biased region" description="Acidic residues" evidence="1">
    <location>
        <begin position="46"/>
        <end position="77"/>
    </location>
</feature>
<evidence type="ECO:0000313" key="4">
    <source>
        <dbReference type="Proteomes" id="UP000052946"/>
    </source>
</evidence>
<feature type="compositionally biased region" description="Basic and acidic residues" evidence="1">
    <location>
        <begin position="82"/>
        <end position="97"/>
    </location>
</feature>
<dbReference type="PROSITE" id="PS51257">
    <property type="entry name" value="PROKAR_LIPOPROTEIN"/>
    <property type="match status" value="1"/>
</dbReference>
<organism evidence="3 4">
    <name type="scientific">Oceanobacillus picturae</name>
    <dbReference type="NCBI Taxonomy" id="171693"/>
    <lineage>
        <taxon>Bacteria</taxon>
        <taxon>Bacillati</taxon>
        <taxon>Bacillota</taxon>
        <taxon>Bacilli</taxon>
        <taxon>Bacillales</taxon>
        <taxon>Bacillaceae</taxon>
        <taxon>Oceanobacillus</taxon>
    </lineage>
</organism>
<dbReference type="OrthoDB" id="2136654at2"/>
<feature type="compositionally biased region" description="Polar residues" evidence="1">
    <location>
        <begin position="34"/>
        <end position="45"/>
    </location>
</feature>
<dbReference type="Proteomes" id="UP000052946">
    <property type="component" value="Unassembled WGS sequence"/>
</dbReference>
<reference evidence="4" key="1">
    <citation type="submission" date="2015-07" db="EMBL/GenBank/DDBJ databases">
        <title>Draft Genome Sequence of Oceanobacillus picturae Heshi-B3 that Was Isolated from Fermented Rice Bran with Aging Salted Mackerel, Which Was Named Heshiko as Traditional Fermented Seafood in Japan.</title>
        <authorList>
            <person name="Akuzawa S."/>
            <person name="Nakagawa J."/>
            <person name="Kanekatsu T."/>
            <person name="Kanesaki Y."/>
            <person name="Suzuki T."/>
        </authorList>
    </citation>
    <scope>NUCLEOTIDE SEQUENCE [LARGE SCALE GENOMIC DNA]</scope>
    <source>
        <strain evidence="4">Heshi-B3</strain>
    </source>
</reference>
<keyword evidence="2" id="KW-0732">Signal</keyword>